<dbReference type="InterPro" id="IPR043198">
    <property type="entry name" value="Cyclin/Ssn8"/>
</dbReference>
<evidence type="ECO:0000259" key="4">
    <source>
        <dbReference type="SMART" id="SM00385"/>
    </source>
</evidence>
<dbReference type="SMART" id="SM00385">
    <property type="entry name" value="CYCLIN"/>
    <property type="match status" value="1"/>
</dbReference>
<evidence type="ECO:0000256" key="2">
    <source>
        <dbReference type="ARBA" id="ARBA00023127"/>
    </source>
</evidence>
<dbReference type="Pfam" id="PF00134">
    <property type="entry name" value="Cyclin_N"/>
    <property type="match status" value="1"/>
</dbReference>
<dbReference type="Pfam" id="PF16899">
    <property type="entry name" value="Cyclin_C_2"/>
    <property type="match status" value="1"/>
</dbReference>
<feature type="domain" description="Cyclin-like" evidence="4">
    <location>
        <begin position="59"/>
        <end position="140"/>
    </location>
</feature>
<keyword evidence="2 3" id="KW-0195">Cyclin</keyword>
<dbReference type="GO" id="GO:0070985">
    <property type="term" value="C:transcription factor TFIIK complex"/>
    <property type="evidence" value="ECO:0000318"/>
    <property type="project" value="GO_Central"/>
</dbReference>
<dbReference type="GO" id="GO:0006367">
    <property type="term" value="P:transcription initiation at RNA polymerase II promoter"/>
    <property type="evidence" value="ECO:0000318"/>
    <property type="project" value="GO_Central"/>
</dbReference>
<dbReference type="AlphaFoldDB" id="T1G7V9"/>
<dbReference type="FunCoup" id="T1G7V9">
    <property type="interactions" value="1649"/>
</dbReference>
<dbReference type="InterPro" id="IPR013763">
    <property type="entry name" value="Cyclin-like_dom"/>
</dbReference>
<dbReference type="HOGENOM" id="CLU_022620_0_0_1"/>
<keyword evidence="7" id="KW-1185">Reference proteome</keyword>
<dbReference type="RefSeq" id="XP_009031026.1">
    <property type="nucleotide sequence ID" value="XM_009032778.1"/>
</dbReference>
<evidence type="ECO:0000256" key="1">
    <source>
        <dbReference type="ARBA" id="ARBA00008638"/>
    </source>
</evidence>
<dbReference type="GO" id="GO:0016538">
    <property type="term" value="F:cyclin-dependent protein serine/threonine kinase regulator activity"/>
    <property type="evidence" value="ECO:0000318"/>
    <property type="project" value="GO_Central"/>
</dbReference>
<dbReference type="SUPFAM" id="SSF47954">
    <property type="entry name" value="Cyclin-like"/>
    <property type="match status" value="2"/>
</dbReference>
<dbReference type="InterPro" id="IPR031658">
    <property type="entry name" value="Cyclin_C_2"/>
</dbReference>
<dbReference type="eggNOG" id="KOG2496">
    <property type="taxonomic scope" value="Eukaryota"/>
</dbReference>
<sequence length="233" mass="27387">MFTLSTQLRCWTFASADELEELRRETREAFIKKQEDSIQDSSIFLSYEEECQLRRYYEGKLKRFCQRFQPQMPNYVLGTAMAYFKRIYLHNSIMEPTPEDFMYTCVYLACKVEEFNLTMQQFISNLDEDQSREKSRILAKELRVMEMVHYHLTVHNPYRALEGLLIDVKTRCTDIAETEKLRPFFDQFFNKSVLTDACLLFPPSQIALAAMITSATNLGLNAALDRLVGWLSE</sequence>
<dbReference type="InterPro" id="IPR036915">
    <property type="entry name" value="Cyclin-like_sf"/>
</dbReference>
<gene>
    <name evidence="6" type="primary">20217156</name>
    <name evidence="5" type="ORF">HELRODRAFT_90768</name>
</gene>
<proteinExistence type="inferred from homology"/>
<dbReference type="STRING" id="6412.T1G7V9"/>
<dbReference type="EMBL" id="KB097744">
    <property type="protein sequence ID" value="ESN90828.1"/>
    <property type="molecule type" value="Genomic_DNA"/>
</dbReference>
<evidence type="ECO:0000313" key="5">
    <source>
        <dbReference type="EMBL" id="ESN90828.1"/>
    </source>
</evidence>
<protein>
    <recommendedName>
        <fullName evidence="4">Cyclin-like domain-containing protein</fullName>
    </recommendedName>
</protein>
<dbReference type="KEGG" id="hro:HELRODRAFT_90768"/>
<dbReference type="EMBL" id="AMQM01008244">
    <property type="status" value="NOT_ANNOTATED_CDS"/>
    <property type="molecule type" value="Genomic_DNA"/>
</dbReference>
<dbReference type="GO" id="GO:0006357">
    <property type="term" value="P:regulation of transcription by RNA polymerase II"/>
    <property type="evidence" value="ECO:0007669"/>
    <property type="project" value="InterPro"/>
</dbReference>
<evidence type="ECO:0000313" key="6">
    <source>
        <dbReference type="EnsemblMetazoa" id="HelroP90768"/>
    </source>
</evidence>
<dbReference type="Proteomes" id="UP000015101">
    <property type="component" value="Unassembled WGS sequence"/>
</dbReference>
<dbReference type="CTD" id="20217156"/>
<reference evidence="7" key="1">
    <citation type="submission" date="2012-12" db="EMBL/GenBank/DDBJ databases">
        <authorList>
            <person name="Hellsten U."/>
            <person name="Grimwood J."/>
            <person name="Chapman J.A."/>
            <person name="Shapiro H."/>
            <person name="Aerts A."/>
            <person name="Otillar R.P."/>
            <person name="Terry A.Y."/>
            <person name="Boore J.L."/>
            <person name="Simakov O."/>
            <person name="Marletaz F."/>
            <person name="Cho S.-J."/>
            <person name="Edsinger-Gonzales E."/>
            <person name="Havlak P."/>
            <person name="Kuo D.-H."/>
            <person name="Larsson T."/>
            <person name="Lv J."/>
            <person name="Arendt D."/>
            <person name="Savage R."/>
            <person name="Osoegawa K."/>
            <person name="de Jong P."/>
            <person name="Lindberg D.R."/>
            <person name="Seaver E.C."/>
            <person name="Weisblat D.A."/>
            <person name="Putnam N.H."/>
            <person name="Grigoriev I.V."/>
            <person name="Rokhsar D.S."/>
        </authorList>
    </citation>
    <scope>NUCLEOTIDE SEQUENCE</scope>
</reference>
<reference evidence="6" key="3">
    <citation type="submission" date="2015-06" db="UniProtKB">
        <authorList>
            <consortium name="EnsemblMetazoa"/>
        </authorList>
    </citation>
    <scope>IDENTIFICATION</scope>
</reference>
<name>T1G7V9_HELRO</name>
<comment type="similarity">
    <text evidence="1">Belongs to the cyclin family. Cyclin C subfamily.</text>
</comment>
<dbReference type="InterPro" id="IPR006671">
    <property type="entry name" value="Cyclin_N"/>
</dbReference>
<dbReference type="EnsemblMetazoa" id="HelroT90768">
    <property type="protein sequence ID" value="HelroP90768"/>
    <property type="gene ID" value="HelroG90768"/>
</dbReference>
<dbReference type="PANTHER" id="PTHR10026">
    <property type="entry name" value="CYCLIN"/>
    <property type="match status" value="1"/>
</dbReference>
<dbReference type="GeneID" id="20217156"/>
<dbReference type="Gene3D" id="1.10.472.10">
    <property type="entry name" value="Cyclin-like"/>
    <property type="match status" value="2"/>
</dbReference>
<evidence type="ECO:0000313" key="7">
    <source>
        <dbReference type="Proteomes" id="UP000015101"/>
    </source>
</evidence>
<dbReference type="CDD" id="cd20525">
    <property type="entry name" value="CYCLIN_CCNH_rpt2"/>
    <property type="match status" value="1"/>
</dbReference>
<dbReference type="OrthoDB" id="340962at2759"/>
<dbReference type="CDD" id="cd20524">
    <property type="entry name" value="CYCLIN_CCNH_rpt1"/>
    <property type="match status" value="1"/>
</dbReference>
<organism evidence="6 7">
    <name type="scientific">Helobdella robusta</name>
    <name type="common">Californian leech</name>
    <dbReference type="NCBI Taxonomy" id="6412"/>
    <lineage>
        <taxon>Eukaryota</taxon>
        <taxon>Metazoa</taxon>
        <taxon>Spiralia</taxon>
        <taxon>Lophotrochozoa</taxon>
        <taxon>Annelida</taxon>
        <taxon>Clitellata</taxon>
        <taxon>Hirudinea</taxon>
        <taxon>Rhynchobdellida</taxon>
        <taxon>Glossiphoniidae</taxon>
        <taxon>Helobdella</taxon>
    </lineage>
</organism>
<dbReference type="OMA" id="EPQIMLK"/>
<evidence type="ECO:0000256" key="3">
    <source>
        <dbReference type="RuleBase" id="RU000383"/>
    </source>
</evidence>
<dbReference type="InParanoid" id="T1G7V9"/>
<dbReference type="GO" id="GO:0005634">
    <property type="term" value="C:nucleus"/>
    <property type="evidence" value="ECO:0000318"/>
    <property type="project" value="GO_Central"/>
</dbReference>
<accession>T1G7V9</accession>
<reference evidence="5 7" key="2">
    <citation type="journal article" date="2013" name="Nature">
        <title>Insights into bilaterian evolution from three spiralian genomes.</title>
        <authorList>
            <person name="Simakov O."/>
            <person name="Marletaz F."/>
            <person name="Cho S.J."/>
            <person name="Edsinger-Gonzales E."/>
            <person name="Havlak P."/>
            <person name="Hellsten U."/>
            <person name="Kuo D.H."/>
            <person name="Larsson T."/>
            <person name="Lv J."/>
            <person name="Arendt D."/>
            <person name="Savage R."/>
            <person name="Osoegawa K."/>
            <person name="de Jong P."/>
            <person name="Grimwood J."/>
            <person name="Chapman J.A."/>
            <person name="Shapiro H."/>
            <person name="Aerts A."/>
            <person name="Otillar R.P."/>
            <person name="Terry A.Y."/>
            <person name="Boore J.L."/>
            <person name="Grigoriev I.V."/>
            <person name="Lindberg D.R."/>
            <person name="Seaver E.C."/>
            <person name="Weisblat D.A."/>
            <person name="Putnam N.H."/>
            <person name="Rokhsar D.S."/>
        </authorList>
    </citation>
    <scope>NUCLEOTIDE SEQUENCE</scope>
</reference>